<organism evidence="2 3">
    <name type="scientific">Sedimentibacter hydroxybenzoicus DSM 7310</name>
    <dbReference type="NCBI Taxonomy" id="1123245"/>
    <lineage>
        <taxon>Bacteria</taxon>
        <taxon>Bacillati</taxon>
        <taxon>Bacillota</taxon>
        <taxon>Tissierellia</taxon>
        <taxon>Sedimentibacter</taxon>
    </lineage>
</organism>
<keyword evidence="1" id="KW-0732">Signal</keyword>
<proteinExistence type="predicted"/>
<feature type="signal peptide" evidence="1">
    <location>
        <begin position="1"/>
        <end position="20"/>
    </location>
</feature>
<reference evidence="2" key="1">
    <citation type="submission" date="2020-07" db="EMBL/GenBank/DDBJ databases">
        <title>Genomic analysis of a strain of Sedimentibacter Hydroxybenzoicus DSM7310.</title>
        <authorList>
            <person name="Ma S."/>
        </authorList>
    </citation>
    <scope>NUCLEOTIDE SEQUENCE</scope>
    <source>
        <strain evidence="2">DSM 7310</strain>
    </source>
</reference>
<keyword evidence="3" id="KW-1185">Reference proteome</keyword>
<dbReference type="AlphaFoldDB" id="A0A974BI61"/>
<feature type="chain" id="PRO_5038393157" evidence="1">
    <location>
        <begin position="21"/>
        <end position="367"/>
    </location>
</feature>
<protein>
    <submittedName>
        <fullName evidence="2">Uncharacterized protein</fullName>
    </submittedName>
</protein>
<comment type="caution">
    <text evidence="2">The sequence shown here is derived from an EMBL/GenBank/DDBJ whole genome shotgun (WGS) entry which is preliminary data.</text>
</comment>
<sequence>MKKIFVIGIAVLLVLSGCTAKTDVAADNDGFDFSVLSDWEFMFSSGAGGWATLVKIAPDGTFSGNFHDSEMGMAGDDYPDGTVYVCNFTGKFTSVKKIGDYEYSMVCENLTQEGIEGEEEIIDGIKYITSTPYGFDDAGEFRLYLPGKEISKLPSEYTDWIYGLEESKVLDFYGLYNIGGEQGFSSYNMESDSINGEINDGDSSTAQTAVLYTQYGDSEFKTYETEYYGELTPDILAESLSELTGLDFFVDFTENDNAIYADWSPDSTLVANLDDREQKEEFFFFDADSMRWFMMDSLWMTLKENLGAEDIYYTMDGGQELEFEYLYATNIIPSDFPYPGYMFFKAHMDNKGELTDEDISDPGDSAP</sequence>
<dbReference type="EMBL" id="JACBNQ010000003">
    <property type="protein sequence ID" value="NYB73649.1"/>
    <property type="molecule type" value="Genomic_DNA"/>
</dbReference>
<dbReference type="PROSITE" id="PS51257">
    <property type="entry name" value="PROKAR_LIPOPROTEIN"/>
    <property type="match status" value="1"/>
</dbReference>
<evidence type="ECO:0000313" key="3">
    <source>
        <dbReference type="Proteomes" id="UP000611629"/>
    </source>
</evidence>
<dbReference type="RefSeq" id="WP_179237331.1">
    <property type="nucleotide sequence ID" value="NZ_JACBNQ010000003.1"/>
</dbReference>
<gene>
    <name evidence="2" type="ORF">HZF24_05790</name>
</gene>
<accession>A0A974BI61</accession>
<evidence type="ECO:0000256" key="1">
    <source>
        <dbReference type="SAM" id="SignalP"/>
    </source>
</evidence>
<name>A0A974BI61_SEDHY</name>
<dbReference type="Proteomes" id="UP000611629">
    <property type="component" value="Unassembled WGS sequence"/>
</dbReference>
<evidence type="ECO:0000313" key="2">
    <source>
        <dbReference type="EMBL" id="NYB73649.1"/>
    </source>
</evidence>